<feature type="signal peptide" evidence="1">
    <location>
        <begin position="1"/>
        <end position="19"/>
    </location>
</feature>
<evidence type="ECO:0000256" key="1">
    <source>
        <dbReference type="SAM" id="SignalP"/>
    </source>
</evidence>
<reference evidence="2 3" key="1">
    <citation type="submission" date="2018-08" db="EMBL/GenBank/DDBJ databases">
        <title>A genome reference for cultivated species of the human gut microbiota.</title>
        <authorList>
            <person name="Zou Y."/>
            <person name="Xue W."/>
            <person name="Luo G."/>
        </authorList>
    </citation>
    <scope>NUCLEOTIDE SEQUENCE [LARGE SCALE GENOMIC DNA]</scope>
    <source>
        <strain evidence="2 3">OM08-14</strain>
    </source>
</reference>
<dbReference type="Proteomes" id="UP000260780">
    <property type="component" value="Unassembled WGS sequence"/>
</dbReference>
<organism evidence="2 3">
    <name type="scientific">Phocaeicola plebeius</name>
    <dbReference type="NCBI Taxonomy" id="310297"/>
    <lineage>
        <taxon>Bacteria</taxon>
        <taxon>Pseudomonadati</taxon>
        <taxon>Bacteroidota</taxon>
        <taxon>Bacteroidia</taxon>
        <taxon>Bacteroidales</taxon>
        <taxon>Bacteroidaceae</taxon>
        <taxon>Phocaeicola</taxon>
    </lineage>
</organism>
<comment type="caution">
    <text evidence="2">The sequence shown here is derived from an EMBL/GenBank/DDBJ whole genome shotgun (WGS) entry which is preliminary data.</text>
</comment>
<name>A0A3E4W3G9_9BACT</name>
<dbReference type="AlphaFoldDB" id="A0A3E4W3G9"/>
<evidence type="ECO:0000313" key="3">
    <source>
        <dbReference type="Proteomes" id="UP000260780"/>
    </source>
</evidence>
<evidence type="ECO:0000313" key="2">
    <source>
        <dbReference type="EMBL" id="RGM36757.1"/>
    </source>
</evidence>
<feature type="chain" id="PRO_5017583591" description="Outer membrane protein beta-barrel domain-containing protein" evidence="1">
    <location>
        <begin position="20"/>
        <end position="168"/>
    </location>
</feature>
<proteinExistence type="predicted"/>
<dbReference type="Pfam" id="PF10626">
    <property type="entry name" value="TraO"/>
    <property type="match status" value="1"/>
</dbReference>
<sequence>MKKLFFISCLLCLTAVCRAQYIGSNYLNMKVDYVVDESQVQGTLGYGKVFKTFRVGANLNYRNLNREQVQANTVTVGPEFAYWLLKGRKFSLLGVASGTIGYQRTKTKSELIYLERSRAFVYGYEVGIRPEVLLSHKVALFAEYRFEMLFNSILRNNNHIGLGCVVYL</sequence>
<protein>
    <recommendedName>
        <fullName evidence="4">Outer membrane protein beta-barrel domain-containing protein</fullName>
    </recommendedName>
</protein>
<dbReference type="Gene3D" id="2.40.160.20">
    <property type="match status" value="1"/>
</dbReference>
<accession>A0A3E4W3G9</accession>
<gene>
    <name evidence="2" type="ORF">DXC17_12790</name>
</gene>
<dbReference type="RefSeq" id="WP_117748244.1">
    <property type="nucleotide sequence ID" value="NZ_QSFG01000005.1"/>
</dbReference>
<dbReference type="EMBL" id="QSTF01000040">
    <property type="protein sequence ID" value="RGM36757.1"/>
    <property type="molecule type" value="Genomic_DNA"/>
</dbReference>
<dbReference type="InterPro" id="IPR018899">
    <property type="entry name" value="Conjug_transposon_Tra0"/>
</dbReference>
<evidence type="ECO:0008006" key="4">
    <source>
        <dbReference type="Google" id="ProtNLM"/>
    </source>
</evidence>
<keyword evidence="1" id="KW-0732">Signal</keyword>